<feature type="compositionally biased region" description="Pro residues" evidence="1">
    <location>
        <begin position="299"/>
        <end position="316"/>
    </location>
</feature>
<dbReference type="OrthoDB" id="2575524at2759"/>
<dbReference type="AlphaFoldDB" id="A0A1E3HGH0"/>
<organism evidence="3 4">
    <name type="scientific">Cryptococcus amylolentus CBS 6039</name>
    <dbReference type="NCBI Taxonomy" id="1295533"/>
    <lineage>
        <taxon>Eukaryota</taxon>
        <taxon>Fungi</taxon>
        <taxon>Dikarya</taxon>
        <taxon>Basidiomycota</taxon>
        <taxon>Agaricomycotina</taxon>
        <taxon>Tremellomycetes</taxon>
        <taxon>Tremellales</taxon>
        <taxon>Cryptococcaceae</taxon>
        <taxon>Cryptococcus</taxon>
    </lineage>
</organism>
<dbReference type="EMBL" id="AWGJ01000010">
    <property type="protein sequence ID" value="ODN75437.1"/>
    <property type="molecule type" value="Genomic_DNA"/>
</dbReference>
<proteinExistence type="predicted"/>
<feature type="region of interest" description="Disordered" evidence="1">
    <location>
        <begin position="746"/>
        <end position="776"/>
    </location>
</feature>
<dbReference type="STRING" id="1295533.A0A1E3HGH0"/>
<feature type="compositionally biased region" description="Polar residues" evidence="1">
    <location>
        <begin position="99"/>
        <end position="108"/>
    </location>
</feature>
<evidence type="ECO:0000313" key="4">
    <source>
        <dbReference type="Proteomes" id="UP000094065"/>
    </source>
</evidence>
<feature type="region of interest" description="Disordered" evidence="1">
    <location>
        <begin position="20"/>
        <end position="67"/>
    </location>
</feature>
<feature type="compositionally biased region" description="Pro residues" evidence="1">
    <location>
        <begin position="261"/>
        <end position="274"/>
    </location>
</feature>
<feature type="region of interest" description="Disordered" evidence="1">
    <location>
        <begin position="88"/>
        <end position="174"/>
    </location>
</feature>
<evidence type="ECO:0000256" key="1">
    <source>
        <dbReference type="SAM" id="MobiDB-lite"/>
    </source>
</evidence>
<feature type="region of interest" description="Disordered" evidence="1">
    <location>
        <begin position="205"/>
        <end position="236"/>
    </location>
</feature>
<sequence length="1152" mass="124142">MIPANPIQHLVQHACTCQQRPPLMSKSRQPEPPGQKGPTNGRDQPPRLLSRGSASQQYTVPSQPPITLSDVKLPHSLYHHHPTGSLAINPGLAQEGPTFATTPATTSLEGRIKYPLPPKPSFLAAPLQHKSTRPPGPPSTSSHGPSHVKPHRGLSESNNVPLGGSSSGQGYGYQHSQWHVRQSSVLDDHQPHHIEAYHSQVSHVAAYTNNPPPSSGLVGAATGASPPPSDKSGWRRGLSFPQEQAFHDLQHATQVPASPFNQPPTPPFPPPILPLPSKTTNRISTPLTPPTAPAAPAAPSSPPPTPPLPPTPPPPAYAALPELGVNTVQKAPIGVSKGIDTVPGQDQGGHQLGREDVVAQGRPQKQVTLREQPSSSKNIGTQELGAEQSNPLSVWPTEGRKVQSDAGCAPLVRHTLKSQPFAPSNTHLAKRPKILHNPDVLASANLPDSKEHIVAKAKSTGPILATKRTSGHSVVDKNRGSLRAVPEQHSDGSSNINLSLATTHYVPSTSHSSTPSTVPDVSAKQTGIQLSKKMAVSVSQKHPAPITYDSVVAYLSSDSDSGSESESSIPLALLHTGKRKAHTGFDACNKAGPRSIKQQMTFKKPKLVIDISTGVSSAGGVDAPHRPTPVEGLLYGVDFETPGPLPPKQAQQYPVTRRFPQPARGPPTLEPSRVEPGVPPSLLHGYLSLSGPTQEEEAKDTSVQKSAPEPLFMPHSPSPEPSLSPGPSTSHVAQKHVASQMLFDSISSSSTGAPSIVEVQDSSSSSETMSSTAETAKAAPIIKLPSRLSRDSKFWRRAKVVLPLDPAKRQMLIQKGLYDVSSDDINPQELINQEQRPKDIRIGQQTTPTNPISSRIKSIIVLGGSKTVRVRSPSPIPQRFTAANGPQAATYSNVLCETLLDCCTVNECKWNHCAAILASENLLRLHFHKCHLNDGPEDDNHWKVQVGVNKWHFKRFKRDKSNYIEPVTVEFLFQCLWRTCDKETFSTHEKLLQHVIGKHISNTLTCPYDSCRHSSPLVPLLLRHVMKTHENTFVEPRQFTSGTSTRAWESHLTGRPPTLPKSVPSYLVTTPLVSGSAPEDEDDVDELRDKVLELCTTPDDPVLAAWAEEDEDAKMKPMMEATGKGGQSLSQYWITTSTCLQNDTPTGSGSLL</sequence>
<accession>A0A1E3HGH0</accession>
<dbReference type="RefSeq" id="XP_018991087.1">
    <property type="nucleotide sequence ID" value="XM_019141112.1"/>
</dbReference>
<gene>
    <name evidence="3" type="ORF">L202_06587</name>
</gene>
<protein>
    <recommendedName>
        <fullName evidence="2">C2H2-type domain-containing protein</fullName>
    </recommendedName>
</protein>
<feature type="domain" description="C2H2-type" evidence="2">
    <location>
        <begin position="908"/>
        <end position="931"/>
    </location>
</feature>
<feature type="region of interest" description="Disordered" evidence="1">
    <location>
        <begin position="658"/>
        <end position="734"/>
    </location>
</feature>
<feature type="region of interest" description="Disordered" evidence="1">
    <location>
        <begin position="359"/>
        <end position="393"/>
    </location>
</feature>
<reference evidence="3 4" key="1">
    <citation type="submission" date="2016-06" db="EMBL/GenBank/DDBJ databases">
        <title>Evolution of pathogenesis and genome organization in the Tremellales.</title>
        <authorList>
            <person name="Cuomo C."/>
            <person name="Litvintseva A."/>
            <person name="Heitman J."/>
            <person name="Chen Y."/>
            <person name="Sun S."/>
            <person name="Springer D."/>
            <person name="Dromer F."/>
            <person name="Young S."/>
            <person name="Zeng Q."/>
            <person name="Chapman S."/>
            <person name="Gujja S."/>
            <person name="Saif S."/>
            <person name="Birren B."/>
        </authorList>
    </citation>
    <scope>NUCLEOTIDE SEQUENCE [LARGE SCALE GENOMIC DNA]</scope>
    <source>
        <strain evidence="3 4">CBS 6039</strain>
    </source>
</reference>
<evidence type="ECO:0000313" key="3">
    <source>
        <dbReference type="EMBL" id="ODN75437.1"/>
    </source>
</evidence>
<dbReference type="PROSITE" id="PS00028">
    <property type="entry name" value="ZINC_FINGER_C2H2_1"/>
    <property type="match status" value="1"/>
</dbReference>
<feature type="compositionally biased region" description="Polar residues" evidence="1">
    <location>
        <begin position="363"/>
        <end position="392"/>
    </location>
</feature>
<dbReference type="InterPro" id="IPR013087">
    <property type="entry name" value="Znf_C2H2_type"/>
</dbReference>
<keyword evidence="4" id="KW-1185">Reference proteome</keyword>
<dbReference type="Proteomes" id="UP000094065">
    <property type="component" value="Unassembled WGS sequence"/>
</dbReference>
<comment type="caution">
    <text evidence="3">The sequence shown here is derived from an EMBL/GenBank/DDBJ whole genome shotgun (WGS) entry which is preliminary data.</text>
</comment>
<dbReference type="GeneID" id="30157896"/>
<dbReference type="SMART" id="SM00355">
    <property type="entry name" value="ZnF_C2H2"/>
    <property type="match status" value="3"/>
</dbReference>
<feature type="compositionally biased region" description="Polar residues" evidence="1">
    <location>
        <begin position="52"/>
        <end position="61"/>
    </location>
</feature>
<name>A0A1E3HGH0_9TREE</name>
<feature type="compositionally biased region" description="Low complexity" evidence="1">
    <location>
        <begin position="762"/>
        <end position="776"/>
    </location>
</feature>
<feature type="region of interest" description="Disordered" evidence="1">
    <location>
        <begin position="255"/>
        <end position="319"/>
    </location>
</feature>
<evidence type="ECO:0000259" key="2">
    <source>
        <dbReference type="PROSITE" id="PS00028"/>
    </source>
</evidence>